<organism evidence="2 3">
    <name type="scientific">Penicillium roqueforti (strain FM164)</name>
    <dbReference type="NCBI Taxonomy" id="1365484"/>
    <lineage>
        <taxon>Eukaryota</taxon>
        <taxon>Fungi</taxon>
        <taxon>Dikarya</taxon>
        <taxon>Ascomycota</taxon>
        <taxon>Pezizomycotina</taxon>
        <taxon>Eurotiomycetes</taxon>
        <taxon>Eurotiomycetidae</taxon>
        <taxon>Eurotiales</taxon>
        <taxon>Aspergillaceae</taxon>
        <taxon>Penicillium</taxon>
    </lineage>
</organism>
<dbReference type="OMA" id="HADCTGF"/>
<dbReference type="Proteomes" id="UP000030686">
    <property type="component" value="Unassembled WGS sequence"/>
</dbReference>
<gene>
    <name evidence="2" type="ORF">PROQFM164_S02g000918</name>
</gene>
<evidence type="ECO:0000256" key="1">
    <source>
        <dbReference type="SAM" id="Coils"/>
    </source>
</evidence>
<name>W6Q2L8_PENRF</name>
<dbReference type="OrthoDB" id="4494488at2759"/>
<reference evidence="2" key="1">
    <citation type="journal article" date="2014" name="Nat. Commun.">
        <title>Multiple recent horizontal transfers of a large genomic region in cheese making fungi.</title>
        <authorList>
            <person name="Cheeseman K."/>
            <person name="Ropars J."/>
            <person name="Renault P."/>
            <person name="Dupont J."/>
            <person name="Gouzy J."/>
            <person name="Branca A."/>
            <person name="Abraham A.L."/>
            <person name="Ceppi M."/>
            <person name="Conseiller E."/>
            <person name="Debuchy R."/>
            <person name="Malagnac F."/>
            <person name="Goarin A."/>
            <person name="Silar P."/>
            <person name="Lacoste S."/>
            <person name="Sallet E."/>
            <person name="Bensimon A."/>
            <person name="Giraud T."/>
            <person name="Brygoo Y."/>
        </authorList>
    </citation>
    <scope>NUCLEOTIDE SEQUENCE [LARGE SCALE GENOMIC DNA]</scope>
    <source>
        <strain evidence="2">FM164</strain>
    </source>
</reference>
<feature type="coiled-coil region" evidence="1">
    <location>
        <begin position="201"/>
        <end position="246"/>
    </location>
</feature>
<accession>W6Q2L8</accession>
<dbReference type="SUPFAM" id="SSF58100">
    <property type="entry name" value="Bacterial hemolysins"/>
    <property type="match status" value="1"/>
</dbReference>
<dbReference type="Gene3D" id="1.20.1170.10">
    <property type="match status" value="1"/>
</dbReference>
<evidence type="ECO:0000313" key="3">
    <source>
        <dbReference type="Proteomes" id="UP000030686"/>
    </source>
</evidence>
<evidence type="ECO:0000313" key="2">
    <source>
        <dbReference type="EMBL" id="CDM30768.1"/>
    </source>
</evidence>
<sequence>MTSFDPSKPINDPSVWYPKGLFLDNKTKKITAFSAEQDDDKTFLLDDENMVALSRFLWTGKLLPTDRETYIRVLGLTDTNEMSDKVWKEVDNLLGTYTEVSSSCTTFQEVTWNGLVDLSGTIKTYATLAGGTSDSSYYRGMLEWIGQYNDEMEKASPDQKTLDDLESSIKGAINGEEKKISSIQDKIAETLSALKQFHDDCKAYESTLEGDEKSLKSLLEEEGNDIEHLTAVIAEERKNIQDLQVAIDRDHDKIKDTAYYVWIPFIGTIAGVTVDILAESDIKRLEASMKKIQETIDANVEKLQIAVRLQGDIQSMGAQVTDIINVIGPAVETLELLQGAWALMAADLTTVYDLFESDKQEIPPMLLVDRELKTIVDAWNELKTHADEYIAHAFMTTDPEKVTIQDYLNQLDARLK</sequence>
<dbReference type="CDD" id="cd22656">
    <property type="entry name" value="ClyA_Cry6Aa-like"/>
    <property type="match status" value="1"/>
</dbReference>
<keyword evidence="1" id="KW-0175">Coiled coil</keyword>
<proteinExistence type="predicted"/>
<protein>
    <submittedName>
        <fullName evidence="2">Haemolysin E</fullName>
    </submittedName>
</protein>
<dbReference type="EMBL" id="HG792016">
    <property type="protein sequence ID" value="CDM30768.1"/>
    <property type="molecule type" value="Genomic_DNA"/>
</dbReference>
<dbReference type="AlphaFoldDB" id="W6Q2L8"/>
<keyword evidence="3" id="KW-1185">Reference proteome</keyword>